<dbReference type="PANTHER" id="PTHR32305:SF15">
    <property type="entry name" value="PROTEIN RHSA-RELATED"/>
    <property type="match status" value="1"/>
</dbReference>
<gene>
    <name evidence="4" type="ORF">SJ2017_2441</name>
</gene>
<feature type="compositionally biased region" description="Low complexity" evidence="1">
    <location>
        <begin position="953"/>
        <end position="962"/>
    </location>
</feature>
<dbReference type="InterPro" id="IPR049762">
    <property type="entry name" value="PoNe_dom"/>
</dbReference>
<dbReference type="InterPro" id="IPR045351">
    <property type="entry name" value="DUF6531"/>
</dbReference>
<accession>A0ABN4YE29</accession>
<feature type="domain" description="RHS protein conserved region" evidence="2">
    <location>
        <begin position="1192"/>
        <end position="1225"/>
    </location>
</feature>
<evidence type="ECO:0000313" key="4">
    <source>
        <dbReference type="EMBL" id="ARD22731.1"/>
    </source>
</evidence>
<dbReference type="InterPro" id="IPR031325">
    <property type="entry name" value="RHS_repeat"/>
</dbReference>
<name>A0ABN4YE29_9GAMM</name>
<organism evidence="4 5">
    <name type="scientific">Shewanella japonica</name>
    <dbReference type="NCBI Taxonomy" id="93973"/>
    <lineage>
        <taxon>Bacteria</taxon>
        <taxon>Pseudomonadati</taxon>
        <taxon>Pseudomonadota</taxon>
        <taxon>Gammaproteobacteria</taxon>
        <taxon>Alteromonadales</taxon>
        <taxon>Shewanellaceae</taxon>
        <taxon>Shewanella</taxon>
    </lineage>
</organism>
<dbReference type="InterPro" id="IPR050708">
    <property type="entry name" value="T6SS_VgrG/RHS"/>
</dbReference>
<keyword evidence="5" id="KW-1185">Reference proteome</keyword>
<dbReference type="InterPro" id="IPR001826">
    <property type="entry name" value="RHS"/>
</dbReference>
<dbReference type="InterPro" id="IPR006530">
    <property type="entry name" value="YD"/>
</dbReference>
<dbReference type="PANTHER" id="PTHR32305">
    <property type="match status" value="1"/>
</dbReference>
<dbReference type="Proteomes" id="UP000191820">
    <property type="component" value="Chromosome"/>
</dbReference>
<evidence type="ECO:0000256" key="1">
    <source>
        <dbReference type="SAM" id="MobiDB-lite"/>
    </source>
</evidence>
<dbReference type="NCBIfam" id="TIGR01643">
    <property type="entry name" value="YD_repeat_2x"/>
    <property type="match status" value="4"/>
</dbReference>
<evidence type="ECO:0000259" key="3">
    <source>
        <dbReference type="Pfam" id="PF20148"/>
    </source>
</evidence>
<dbReference type="Pfam" id="PF05593">
    <property type="entry name" value="RHS_repeat"/>
    <property type="match status" value="2"/>
</dbReference>
<proteinExistence type="predicted"/>
<evidence type="ECO:0000313" key="5">
    <source>
        <dbReference type="Proteomes" id="UP000191820"/>
    </source>
</evidence>
<sequence>MTVSNFYFNGFNRHIVVVPSSASTPSGFQLQTFSQANEIEQLVNEISPHLVRDRNALMQGRALVLQAGLNASLNRKQIVTKLNEAISRNLLRVYVETPKANIQTSTETASLGNSSSKFKAPVSSKGKQTAQSTESGTIANTTPTEVPIDQQECRSDPVSMLSGEEILPLTDFEINGLMPLTWRRLYRSSKVDRNVGLGFGWRHNFSLQLNRQYQAPPKVGPKKPGKYWFELTDEEGRVHVFDEVKRGQTSIQSTTGWSLVHQADGRQVLLKPDDSHWAFKKRQIDNQDVWLLETISNHQGQYFQLYYDKQGKLNQITTGPKRGVLLSYNAQGNLLKVASYILDEKGNKQQHPELLASYQYDDHQALIAATDMNGLVERYSYHKPSQTQGAKVSTRSNHKTTYLLKARTRASGFSHHFLWNAEDVNAKCIEQWGDNEIYHYHFSYESHPNGMRSRCVDSLGNKETFVHNSQGLLIEHHNANGAVTRHQYDSVGRKIATIDANNNQTQFIYNTSGQIEAIIHADGGVTQFEYNRLGQCILTQDPIGRTFTKQFDATGRILSESHFDGRQRYFQYNDFGQVTQKTELDGVIHRYHWDRDGELLATQIGDALTRYSHDRLGRVNATINPQGLVTEYIRDLNGQIIEEKAYPQDKPEQAIITQYQFDQAGRKISQKLLADKAVVDENASDLNNANQSDIETLLSYDGLAQPCQQTFADGSWLKFFYDKERNLNKIERSDGAQYRIEYTPTEQPKKLIGFDGREQVYQYDANDKLVAVNDSDIRFIELKRDALGRIIQQSSHVKLDANVHSATLNTQNFYQYDVIGNITRAHNQHRTLEQKYDTKGRVTQVNQGAWHLSYQYDAKGNRSGLTLPDGSQVNYQYNRNGLLADIGVVLTDNQQTIDIAQYQYTDAGLLQHTRLGNQLESTHTYDAYSRLIEQQWQHAKFAESESESEIESESAATTVSSSPLFEHRRYHYDNQHQLKASESQLNRNGLQDENEPNVDLTQFEYNKVSQLISHSRENEPKALSANGKSGTTSNTMAVKHHHKEQYHWDAFDNPTQHIRQHDAQVLTSEQNRPDKSIQDVVVNNDRLMSMAGVDYRYDASGNQISQIGTGNKQQRSFNGLNQLIQINDNGKLTQYEYDALGRRSTKVTEQGRTDFIWDNNQLIGECTLGQYTWYIYQPDTFTPVALIKAGQVYYYHLDQLDTPICLTDANAQTVWRNQLDVFGKAFDTVVESNVARDDEFENSIVNPIRFQGQYFDDESGLHYNRFRYYSPEQARFIHQDPIGLVGGLNHYQYAPNHVNWVDPFGLLCKEGREKLSAMLSTLVGNGIDKQTKEKILQSAIDSAAITDPEAKLKIQKPDGVNKLNYAYTLESMDEVNNTITVQRNIDGQIKEMDLTIEEFAGMHEFDGKVVDEAWATKGIIKQNNARPLILAKKKQGSEAIHILTEKEKEALASHLDERDEAISLRGEYGTEEYNQQISSINKSTETIGEKAADMAVKAQYPGYERIHPESLDRSSPGAGSFDMVYQNANGDVIIVEAKGGKSPLGKKQIGDDDYQQGTKEYAAAITMEMGERDKGSTDKISAKAIEKAFDRKRNKVQYLHVETPINKTARGSSVSEVRISEFDISKKG</sequence>
<reference evidence="4 5" key="1">
    <citation type="submission" date="2017-03" db="EMBL/GenBank/DDBJ databases">
        <title>Genome sequencing of Shewanella japonica KCTC 22435.</title>
        <authorList>
            <person name="Kim K.M."/>
        </authorList>
    </citation>
    <scope>NUCLEOTIDE SEQUENCE [LARGE SCALE GENOMIC DNA]</scope>
    <source>
        <strain evidence="4 5">KCTC 22435</strain>
    </source>
</reference>
<feature type="compositionally biased region" description="Polar residues" evidence="1">
    <location>
        <begin position="103"/>
        <end position="117"/>
    </location>
</feature>
<evidence type="ECO:0008006" key="6">
    <source>
        <dbReference type="Google" id="ProtNLM"/>
    </source>
</evidence>
<dbReference type="Pfam" id="PF03527">
    <property type="entry name" value="RHS"/>
    <property type="match status" value="1"/>
</dbReference>
<dbReference type="RefSeq" id="WP_080915964.1">
    <property type="nucleotide sequence ID" value="NZ_CP020472.1"/>
</dbReference>
<evidence type="ECO:0000259" key="2">
    <source>
        <dbReference type="Pfam" id="PF03527"/>
    </source>
</evidence>
<protein>
    <recommendedName>
        <fullName evidence="6">RHS repeat protein</fullName>
    </recommendedName>
</protein>
<dbReference type="Gene3D" id="2.180.10.10">
    <property type="entry name" value="RHS repeat-associated core"/>
    <property type="match status" value="4"/>
</dbReference>
<feature type="region of interest" description="Disordered" evidence="1">
    <location>
        <begin position="103"/>
        <end position="142"/>
    </location>
</feature>
<feature type="domain" description="DUF6531" evidence="3">
    <location>
        <begin position="156"/>
        <end position="241"/>
    </location>
</feature>
<dbReference type="CDD" id="cd20739">
    <property type="entry name" value="PoNe_DUF637"/>
    <property type="match status" value="1"/>
</dbReference>
<feature type="compositionally biased region" description="Polar residues" evidence="1">
    <location>
        <begin position="125"/>
        <end position="142"/>
    </location>
</feature>
<dbReference type="Pfam" id="PF20148">
    <property type="entry name" value="DUF6531"/>
    <property type="match status" value="1"/>
</dbReference>
<dbReference type="EMBL" id="CP020472">
    <property type="protein sequence ID" value="ARD22731.1"/>
    <property type="molecule type" value="Genomic_DNA"/>
</dbReference>
<feature type="region of interest" description="Disordered" evidence="1">
    <location>
        <begin position="943"/>
        <end position="962"/>
    </location>
</feature>
<dbReference type="InterPro" id="IPR022385">
    <property type="entry name" value="Rhs_assc_core"/>
</dbReference>
<dbReference type="NCBIfam" id="TIGR03696">
    <property type="entry name" value="Rhs_assc_core"/>
    <property type="match status" value="1"/>
</dbReference>